<accession>A0ABU1XUH5</accession>
<evidence type="ECO:0000256" key="1">
    <source>
        <dbReference type="SAM" id="SignalP"/>
    </source>
</evidence>
<organism evidence="2 3">
    <name type="scientific">Luteimonas terrae</name>
    <dbReference type="NCBI Taxonomy" id="1530191"/>
    <lineage>
        <taxon>Bacteria</taxon>
        <taxon>Pseudomonadati</taxon>
        <taxon>Pseudomonadota</taxon>
        <taxon>Gammaproteobacteria</taxon>
        <taxon>Lysobacterales</taxon>
        <taxon>Lysobacteraceae</taxon>
        <taxon>Luteimonas</taxon>
    </lineage>
</organism>
<gene>
    <name evidence="2" type="ORF">J2W68_001106</name>
</gene>
<keyword evidence="3" id="KW-1185">Reference proteome</keyword>
<keyword evidence="1" id="KW-0732">Signal</keyword>
<dbReference type="Proteomes" id="UP001256588">
    <property type="component" value="Unassembled WGS sequence"/>
</dbReference>
<proteinExistence type="predicted"/>
<sequence length="120" mass="13013">MRKHWTAAGVIAMALVAGSFLPLSANDAIRLDATSEATAHASFQKMMDHADDRSKRDLAMAMAKINLEGVQSAYEIVQRPELQTMSIGRIKDRVAGMTADEIVALADSIDGIEMRDIPTP</sequence>
<dbReference type="RefSeq" id="WP_310233421.1">
    <property type="nucleotide sequence ID" value="NZ_JAVDWO010000003.1"/>
</dbReference>
<evidence type="ECO:0000313" key="3">
    <source>
        <dbReference type="Proteomes" id="UP001256588"/>
    </source>
</evidence>
<name>A0ABU1XUH5_9GAMM</name>
<evidence type="ECO:0000313" key="2">
    <source>
        <dbReference type="EMBL" id="MDR7192398.1"/>
    </source>
</evidence>
<feature type="signal peptide" evidence="1">
    <location>
        <begin position="1"/>
        <end position="25"/>
    </location>
</feature>
<comment type="caution">
    <text evidence="2">The sequence shown here is derived from an EMBL/GenBank/DDBJ whole genome shotgun (WGS) entry which is preliminary data.</text>
</comment>
<protein>
    <submittedName>
        <fullName evidence="2">Uncharacterized protein</fullName>
    </submittedName>
</protein>
<reference evidence="2 3" key="1">
    <citation type="submission" date="2023-07" db="EMBL/GenBank/DDBJ databases">
        <title>Sorghum-associated microbial communities from plants grown in Nebraska, USA.</title>
        <authorList>
            <person name="Schachtman D."/>
        </authorList>
    </citation>
    <scope>NUCLEOTIDE SEQUENCE [LARGE SCALE GENOMIC DNA]</scope>
    <source>
        <strain evidence="2 3">4099</strain>
    </source>
</reference>
<dbReference type="EMBL" id="JAVDWO010000003">
    <property type="protein sequence ID" value="MDR7192398.1"/>
    <property type="molecule type" value="Genomic_DNA"/>
</dbReference>
<feature type="chain" id="PRO_5045331410" evidence="1">
    <location>
        <begin position="26"/>
        <end position="120"/>
    </location>
</feature>